<dbReference type="PANTHER" id="PTHR33269">
    <property type="entry name" value="NADH-UBIQUINONE OXIDOREDUCTASE CHAIN 6"/>
    <property type="match status" value="1"/>
</dbReference>
<organism evidence="3 4">
    <name type="scientific">Rhodopseudomonas palustris</name>
    <dbReference type="NCBI Taxonomy" id="1076"/>
    <lineage>
        <taxon>Bacteria</taxon>
        <taxon>Pseudomonadati</taxon>
        <taxon>Pseudomonadota</taxon>
        <taxon>Alphaproteobacteria</taxon>
        <taxon>Hyphomicrobiales</taxon>
        <taxon>Nitrobacteraceae</taxon>
        <taxon>Rhodopseudomonas</taxon>
    </lineage>
</organism>
<dbReference type="EMBL" id="QYYD01000034">
    <property type="protein sequence ID" value="RJF67334.1"/>
    <property type="molecule type" value="Genomic_DNA"/>
</dbReference>
<dbReference type="Proteomes" id="UP000285523">
    <property type="component" value="Unassembled WGS sequence"/>
</dbReference>
<feature type="transmembrane region" description="Helical" evidence="2">
    <location>
        <begin position="145"/>
        <end position="168"/>
    </location>
</feature>
<dbReference type="Pfam" id="PF00499">
    <property type="entry name" value="Oxidored_q3"/>
    <property type="match status" value="1"/>
</dbReference>
<dbReference type="NCBIfam" id="NF005164">
    <property type="entry name" value="PRK06638.1-4"/>
    <property type="match status" value="1"/>
</dbReference>
<proteinExistence type="inferred from homology"/>
<dbReference type="PANTHER" id="PTHR33269:SF17">
    <property type="entry name" value="NADH-UBIQUINONE OXIDOREDUCTASE CHAIN 6"/>
    <property type="match status" value="1"/>
</dbReference>
<reference evidence="3 4" key="1">
    <citation type="submission" date="2018-09" db="EMBL/GenBank/DDBJ databases">
        <title>Draft genome sequence of Rhodopseudomonas palustris 2.1.18.</title>
        <authorList>
            <person name="Robertson S.L."/>
            <person name="Meyer T.E."/>
            <person name="Kyndt J.A."/>
        </authorList>
    </citation>
    <scope>NUCLEOTIDE SEQUENCE [LARGE SCALE GENOMIC DNA]</scope>
    <source>
        <strain evidence="3 4">2.1.18</strain>
    </source>
</reference>
<comment type="subcellular location">
    <subcellularLocation>
        <location evidence="2">Cell membrane</location>
        <topology evidence="2">Multi-pass membrane protein</topology>
    </subcellularLocation>
</comment>
<keyword evidence="2" id="KW-1003">Cell membrane</keyword>
<dbReference type="OrthoDB" id="9795409at2"/>
<keyword evidence="2" id="KW-1133">Transmembrane helix</keyword>
<keyword evidence="2" id="KW-0472">Membrane</keyword>
<accession>A0A418UY30</accession>
<keyword evidence="2" id="KW-0874">Quinone</keyword>
<dbReference type="GO" id="GO:0016491">
    <property type="term" value="F:oxidoreductase activity"/>
    <property type="evidence" value="ECO:0007669"/>
    <property type="project" value="UniProtKB-KW"/>
</dbReference>
<feature type="transmembrane region" description="Helical" evidence="2">
    <location>
        <begin position="6"/>
        <end position="25"/>
    </location>
</feature>
<evidence type="ECO:0000256" key="2">
    <source>
        <dbReference type="RuleBase" id="RU004429"/>
    </source>
</evidence>
<evidence type="ECO:0000313" key="3">
    <source>
        <dbReference type="EMBL" id="RJF67334.1"/>
    </source>
</evidence>
<dbReference type="InterPro" id="IPR001457">
    <property type="entry name" value="NADH_UbQ/plastoQ_OxRdtase_su6"/>
</dbReference>
<dbReference type="RefSeq" id="WP_119859021.1">
    <property type="nucleotide sequence ID" value="NZ_QYYD01000034.1"/>
</dbReference>
<dbReference type="AlphaFoldDB" id="A0A418UY30"/>
<dbReference type="GO" id="GO:0048038">
    <property type="term" value="F:quinone binding"/>
    <property type="evidence" value="ECO:0007669"/>
    <property type="project" value="UniProtKB-UniRule"/>
</dbReference>
<dbReference type="InterPro" id="IPR042106">
    <property type="entry name" value="Nuo/plastoQ_OxRdtase_6_NuoJ"/>
</dbReference>
<dbReference type="EC" id="7.1.1.-" evidence="2"/>
<protein>
    <recommendedName>
        <fullName evidence="2">NADH-quinone oxidoreductase subunit J</fullName>
        <ecNumber evidence="2">7.1.1.-</ecNumber>
    </recommendedName>
</protein>
<evidence type="ECO:0000313" key="4">
    <source>
        <dbReference type="Proteomes" id="UP000285523"/>
    </source>
</evidence>
<feature type="transmembrane region" description="Helical" evidence="2">
    <location>
        <begin position="57"/>
        <end position="79"/>
    </location>
</feature>
<comment type="similarity">
    <text evidence="1 2">Belongs to the complex I subunit 6 family.</text>
</comment>
<dbReference type="GO" id="GO:0008137">
    <property type="term" value="F:NADH dehydrogenase (ubiquinone) activity"/>
    <property type="evidence" value="ECO:0007669"/>
    <property type="project" value="UniProtKB-UniRule"/>
</dbReference>
<feature type="transmembrane region" description="Helical" evidence="2">
    <location>
        <begin position="91"/>
        <end position="115"/>
    </location>
</feature>
<keyword evidence="3" id="KW-0560">Oxidoreductase</keyword>
<keyword evidence="2" id="KW-0520">NAD</keyword>
<keyword evidence="2" id="KW-0812">Transmembrane</keyword>
<evidence type="ECO:0000256" key="1">
    <source>
        <dbReference type="ARBA" id="ARBA00005698"/>
    </source>
</evidence>
<comment type="function">
    <text evidence="2">NDH-1 shuttles electrons from NADH, via FMN and iron-sulfur (Fe-S) centers, to quinones in the respiratory chain. Couples the redox reaction to proton translocation (for every two electrons transferred, four hydrogen ions are translocated across the cytoplasmic membrane), and thus conserves the redox energy in a proton gradient.</text>
</comment>
<dbReference type="Gene3D" id="1.20.120.1200">
    <property type="entry name" value="NADH-ubiquinone/plastoquinone oxidoreductase chain 6, subunit NuoJ"/>
    <property type="match status" value="1"/>
</dbReference>
<name>A0A418UY30_RHOPL</name>
<comment type="catalytic activity">
    <reaction evidence="2">
        <text>a quinone + NADH + 5 H(+)(in) = a quinol + NAD(+) + 4 H(+)(out)</text>
        <dbReference type="Rhea" id="RHEA:57888"/>
        <dbReference type="ChEBI" id="CHEBI:15378"/>
        <dbReference type="ChEBI" id="CHEBI:24646"/>
        <dbReference type="ChEBI" id="CHEBI:57540"/>
        <dbReference type="ChEBI" id="CHEBI:57945"/>
        <dbReference type="ChEBI" id="CHEBI:132124"/>
    </reaction>
</comment>
<dbReference type="GO" id="GO:0005886">
    <property type="term" value="C:plasma membrane"/>
    <property type="evidence" value="ECO:0007669"/>
    <property type="project" value="UniProtKB-SubCell"/>
</dbReference>
<sequence>MSMPVLFFYLYAGAAIAAAVMVVFARNPVHSALFLILVFVNAAGMFVLMGAEFLAMILIVVYVGAVAVLFLFVIMMLDVDFSQLREGFLEYLPFGLLIGFIFLAELLLLAGGWVITPTVTKTITAPIPTDVTNTEALGLVLYTRYIHYFQISGMILLVAMIGAIVLTLRHKKSVKRQNIAEQNARSKETAMAIRQVKPGQGLSDSDSAEWVR</sequence>
<gene>
    <name evidence="3" type="ORF">D4Q52_23595</name>
</gene>
<feature type="transmembrane region" description="Helical" evidence="2">
    <location>
        <begin position="32"/>
        <end position="51"/>
    </location>
</feature>
<comment type="caution">
    <text evidence="3">The sequence shown here is derived from an EMBL/GenBank/DDBJ whole genome shotgun (WGS) entry which is preliminary data.</text>
</comment>